<evidence type="ECO:0000313" key="3">
    <source>
        <dbReference type="Proteomes" id="UP000718281"/>
    </source>
</evidence>
<reference evidence="1 3" key="1">
    <citation type="submission" date="2020-10" db="EMBL/GenBank/DDBJ databases">
        <title>Connecting structure to function with the recovery of over 1000 high-quality activated sludge metagenome-assembled genomes encoding full-length rRNA genes using long-read sequencing.</title>
        <authorList>
            <person name="Singleton C.M."/>
            <person name="Petriglieri F."/>
            <person name="Kristensen J.M."/>
            <person name="Kirkegaard R.H."/>
            <person name="Michaelsen T.Y."/>
            <person name="Andersen M.H."/>
            <person name="Karst S.M."/>
            <person name="Dueholm M.S."/>
            <person name="Nielsen P.H."/>
            <person name="Albertsen M."/>
        </authorList>
    </citation>
    <scope>NUCLEOTIDE SEQUENCE [LARGE SCALE GENOMIC DNA]</scope>
    <source>
        <strain evidence="1">AalE_18-Q3-R2-46_BAT3C.188</strain>
        <strain evidence="2">Ribe_18-Q3-R11-54_MAXAC.001</strain>
    </source>
</reference>
<name>A0A934X610_9MICO</name>
<dbReference type="InterPro" id="IPR025443">
    <property type="entry name" value="DUF4307"/>
</dbReference>
<dbReference type="AlphaFoldDB" id="A0A934X610"/>
<accession>A0A934X610</accession>
<dbReference type="EMBL" id="JADIXZ010000004">
    <property type="protein sequence ID" value="MBK6301090.1"/>
    <property type="molecule type" value="Genomic_DNA"/>
</dbReference>
<protein>
    <submittedName>
        <fullName evidence="1">DUF4307 domain-containing protein</fullName>
    </submittedName>
</protein>
<dbReference type="Pfam" id="PF14155">
    <property type="entry name" value="DUF4307"/>
    <property type="match status" value="1"/>
</dbReference>
<comment type="caution">
    <text evidence="1">The sequence shown here is derived from an EMBL/GenBank/DDBJ whole genome shotgun (WGS) entry which is preliminary data.</text>
</comment>
<gene>
    <name evidence="1" type="ORF">IPF40_08550</name>
    <name evidence="2" type="ORF">IPP00_14290</name>
</gene>
<dbReference type="Proteomes" id="UP000718281">
    <property type="component" value="Unassembled WGS sequence"/>
</dbReference>
<proteinExistence type="predicted"/>
<dbReference type="Proteomes" id="UP000886632">
    <property type="component" value="Unassembled WGS sequence"/>
</dbReference>
<sequence length="123" mass="13264">MSSQRPRITPGTGKWWALGIAFTLAFTGFASWKVLSVADQAIDVTLTAVSVVDDRTTVVTFDLHRPPAQAVVCTVQAQDQRKAVVGTVTVDLPPATERTTTHQVTVKTTTRAFTGLVHDCVRA</sequence>
<organism evidence="1 3">
    <name type="scientific">Candidatus Phosphoribacter hodrii</name>
    <dbReference type="NCBI Taxonomy" id="2953743"/>
    <lineage>
        <taxon>Bacteria</taxon>
        <taxon>Bacillati</taxon>
        <taxon>Actinomycetota</taxon>
        <taxon>Actinomycetes</taxon>
        <taxon>Micrococcales</taxon>
        <taxon>Dermatophilaceae</taxon>
        <taxon>Candidatus Phosphoribacter</taxon>
    </lineage>
</organism>
<dbReference type="EMBL" id="JADKGK010000024">
    <property type="protein sequence ID" value="MBL0005084.1"/>
    <property type="molecule type" value="Genomic_DNA"/>
</dbReference>
<evidence type="ECO:0000313" key="1">
    <source>
        <dbReference type="EMBL" id="MBK6301090.1"/>
    </source>
</evidence>
<evidence type="ECO:0000313" key="2">
    <source>
        <dbReference type="EMBL" id="MBL0005084.1"/>
    </source>
</evidence>